<dbReference type="InterPro" id="IPR014922">
    <property type="entry name" value="YdhG-like"/>
</dbReference>
<dbReference type="Pfam" id="PF08818">
    <property type="entry name" value="DUF1801"/>
    <property type="match status" value="1"/>
</dbReference>
<evidence type="ECO:0000259" key="1">
    <source>
        <dbReference type="Pfam" id="PF08818"/>
    </source>
</evidence>
<gene>
    <name evidence="2" type="ORF">FH603_4697</name>
</gene>
<evidence type="ECO:0000313" key="3">
    <source>
        <dbReference type="Proteomes" id="UP000700732"/>
    </source>
</evidence>
<protein>
    <recommendedName>
        <fullName evidence="1">YdhG-like domain-containing protein</fullName>
    </recommendedName>
</protein>
<evidence type="ECO:0000313" key="2">
    <source>
        <dbReference type="EMBL" id="MBC3794170.1"/>
    </source>
</evidence>
<dbReference type="SUPFAM" id="SSF159888">
    <property type="entry name" value="YdhG-like"/>
    <property type="match status" value="1"/>
</dbReference>
<sequence>MDTHFTDIDSYIDSFPVPAQDKLKELRQFLRDLVPAAEETIKYAIPTLVWEGNLVHYAAFRQHIGFYSLPTSIKSFAEELTPYKTGKGSIRFALDKPLPLDLIRKLVLFRVEENRQRSATKNKVNAS</sequence>
<dbReference type="Gene3D" id="3.90.1150.200">
    <property type="match status" value="1"/>
</dbReference>
<proteinExistence type="predicted"/>
<organism evidence="2 3">
    <name type="scientific">Spirosoma utsteinense</name>
    <dbReference type="NCBI Taxonomy" id="2585773"/>
    <lineage>
        <taxon>Bacteria</taxon>
        <taxon>Pseudomonadati</taxon>
        <taxon>Bacteroidota</taxon>
        <taxon>Cytophagia</taxon>
        <taxon>Cytophagales</taxon>
        <taxon>Cytophagaceae</taxon>
        <taxon>Spirosoma</taxon>
    </lineage>
</organism>
<feature type="domain" description="YdhG-like" evidence="1">
    <location>
        <begin position="20"/>
        <end position="110"/>
    </location>
</feature>
<keyword evidence="3" id="KW-1185">Reference proteome</keyword>
<dbReference type="RefSeq" id="WP_186740346.1">
    <property type="nucleotide sequence ID" value="NZ_VFIA01000039.1"/>
</dbReference>
<dbReference type="Proteomes" id="UP000700732">
    <property type="component" value="Unassembled WGS sequence"/>
</dbReference>
<reference evidence="2 3" key="1">
    <citation type="submission" date="2019-06" db="EMBL/GenBank/DDBJ databases">
        <title>Spirosoma utsteinense sp. nov. isolated from Antarctic ice-free soils.</title>
        <authorList>
            <person name="Tahon G."/>
        </authorList>
    </citation>
    <scope>NUCLEOTIDE SEQUENCE [LARGE SCALE GENOMIC DNA]</scope>
    <source>
        <strain evidence="2 3">LMG 31447</strain>
    </source>
</reference>
<dbReference type="EMBL" id="VFIA01000039">
    <property type="protein sequence ID" value="MBC3794170.1"/>
    <property type="molecule type" value="Genomic_DNA"/>
</dbReference>
<comment type="caution">
    <text evidence="2">The sequence shown here is derived from an EMBL/GenBank/DDBJ whole genome shotgun (WGS) entry which is preliminary data.</text>
</comment>
<accession>A0ABR6WDU0</accession>
<name>A0ABR6WDU0_9BACT</name>